<dbReference type="OrthoDB" id="9811425at2"/>
<dbReference type="Gene3D" id="3.90.25.10">
    <property type="entry name" value="UDP-galactose 4-epimerase, domain 1"/>
    <property type="match status" value="1"/>
</dbReference>
<keyword evidence="3" id="KW-1185">Reference proteome</keyword>
<dbReference type="InterPro" id="IPR001509">
    <property type="entry name" value="Epimerase_deHydtase"/>
</dbReference>
<dbReference type="EC" id="1.1.1.271" evidence="2"/>
<dbReference type="AlphaFoldDB" id="A0A330L634"/>
<gene>
    <name evidence="2" type="ORF">NITLEN_30082</name>
</gene>
<evidence type="ECO:0000313" key="3">
    <source>
        <dbReference type="Proteomes" id="UP000248168"/>
    </source>
</evidence>
<dbReference type="GO" id="GO:0050577">
    <property type="term" value="F:GDP-L-fucose synthase activity"/>
    <property type="evidence" value="ECO:0007669"/>
    <property type="project" value="UniProtKB-EC"/>
</dbReference>
<reference evidence="3" key="1">
    <citation type="submission" date="2018-04" db="EMBL/GenBank/DDBJ databases">
        <authorList>
            <person name="Lucker S."/>
            <person name="Sakoula D."/>
        </authorList>
    </citation>
    <scope>NUCLEOTIDE SEQUENCE [LARGE SCALE GENOMIC DNA]</scope>
</reference>
<dbReference type="InParanoid" id="A0A330L634"/>
<organism evidence="2 3">
    <name type="scientific">Nitrospira lenta</name>
    <dbReference type="NCBI Taxonomy" id="1436998"/>
    <lineage>
        <taxon>Bacteria</taxon>
        <taxon>Pseudomonadati</taxon>
        <taxon>Nitrospirota</taxon>
        <taxon>Nitrospiria</taxon>
        <taxon>Nitrospirales</taxon>
        <taxon>Nitrospiraceae</taxon>
        <taxon>Nitrospira</taxon>
    </lineage>
</organism>
<dbReference type="PANTHER" id="PTHR43238:SF1">
    <property type="entry name" value="GDP-L-FUCOSE SYNTHASE"/>
    <property type="match status" value="1"/>
</dbReference>
<dbReference type="RefSeq" id="WP_121989491.1">
    <property type="nucleotide sequence ID" value="NZ_OUNR01000016.1"/>
</dbReference>
<dbReference type="PANTHER" id="PTHR43238">
    <property type="entry name" value="GDP-L-FUCOSE SYNTHASE"/>
    <property type="match status" value="1"/>
</dbReference>
<dbReference type="SUPFAM" id="SSF51735">
    <property type="entry name" value="NAD(P)-binding Rossmann-fold domains"/>
    <property type="match status" value="1"/>
</dbReference>
<dbReference type="Proteomes" id="UP000248168">
    <property type="component" value="Unassembled WGS sequence"/>
</dbReference>
<evidence type="ECO:0000259" key="1">
    <source>
        <dbReference type="Pfam" id="PF01370"/>
    </source>
</evidence>
<dbReference type="EMBL" id="OUNR01000016">
    <property type="protein sequence ID" value="SPP65168.1"/>
    <property type="molecule type" value="Genomic_DNA"/>
</dbReference>
<dbReference type="Pfam" id="PF01370">
    <property type="entry name" value="Epimerase"/>
    <property type="match status" value="1"/>
</dbReference>
<name>A0A330L634_9BACT</name>
<proteinExistence type="predicted"/>
<feature type="domain" description="NAD-dependent epimerase/dehydratase" evidence="1">
    <location>
        <begin position="6"/>
        <end position="220"/>
    </location>
</feature>
<dbReference type="InterPro" id="IPR036291">
    <property type="entry name" value="NAD(P)-bd_dom_sf"/>
</dbReference>
<protein>
    <submittedName>
        <fullName evidence="2">Putative GDP-L-fucose synthase</fullName>
        <ecNumber evidence="2">1.1.1.271</ecNumber>
    </submittedName>
</protein>
<accession>A0A330L634</accession>
<sequence>MTGPLLVTGGTGLLGSAIRKLRPDAIFLSRTDGDLRDRSVAQRLLKDIRPGQILHLAGVVGGVKANAANNSRFFEENALINTAVLSAAHSLGIHKLVSLLSSCAFPLYPDRATTEDDLQAALPYDGNAGYGYAKRMLDLHTRLVAKEEGWNWTTLTPVTLYGPQDSFDPERGHVVGSLINRCWAAKTSGTPFVVWGSGRAVRQFVFVDDVAKIAVEAVQRNLDATTTIIAPDAGITIQTLAETIAAAMDYTGPLVFDRTQPEGVLVKRLRSLSFSERFPDSRFTSLKSGLDVTVRWFLDHSLSGNGLSNGSLPLCHQS</sequence>
<evidence type="ECO:0000313" key="2">
    <source>
        <dbReference type="EMBL" id="SPP65168.1"/>
    </source>
</evidence>
<dbReference type="Gene3D" id="3.40.50.720">
    <property type="entry name" value="NAD(P)-binding Rossmann-like Domain"/>
    <property type="match status" value="1"/>
</dbReference>
<keyword evidence="2" id="KW-0560">Oxidoreductase</keyword>